<feature type="transmembrane region" description="Helical" evidence="1">
    <location>
        <begin position="56"/>
        <end position="78"/>
    </location>
</feature>
<feature type="domain" description="DUF418" evidence="2">
    <location>
        <begin position="39"/>
        <end position="197"/>
    </location>
</feature>
<dbReference type="PANTHER" id="PTHR30590:SF2">
    <property type="entry name" value="INNER MEMBRANE PROTEIN"/>
    <property type="match status" value="1"/>
</dbReference>
<dbReference type="Pfam" id="PF04235">
    <property type="entry name" value="DUF418"/>
    <property type="match status" value="1"/>
</dbReference>
<evidence type="ECO:0000259" key="2">
    <source>
        <dbReference type="Pfam" id="PF04235"/>
    </source>
</evidence>
<sequence>MSSLAQNAHGYWDFVTGSWQWPPIWPLMVLALMLMGMGLFKTGVLKGQLSPAAHKVLAAIGLSALVLVAAVLALYLAVPSHPQMLGRLARWMQALTAPAVSLGYLALLALASRSRVWRAIPAVLAPAGQMAFTNYLMQSVIMTVLSYGGRGPVLYGKLDRPALAGIVVAIWIAQILWSRWWLKRFSMGPLEWLWRLAYRGPTPLRKAAEA</sequence>
<keyword evidence="1" id="KW-0812">Transmembrane</keyword>
<feature type="transmembrane region" description="Helical" evidence="1">
    <location>
        <begin position="132"/>
        <end position="150"/>
    </location>
</feature>
<protein>
    <submittedName>
        <fullName evidence="3">DUF418 domain-containing protein</fullName>
    </submittedName>
</protein>
<feature type="transmembrane region" description="Helical" evidence="1">
    <location>
        <begin position="24"/>
        <end position="44"/>
    </location>
</feature>
<organism evidence="3 4">
    <name type="scientific">Caulobacter segnis</name>
    <dbReference type="NCBI Taxonomy" id="88688"/>
    <lineage>
        <taxon>Bacteria</taxon>
        <taxon>Pseudomonadati</taxon>
        <taxon>Pseudomonadota</taxon>
        <taxon>Alphaproteobacteria</taxon>
        <taxon>Caulobacterales</taxon>
        <taxon>Caulobacteraceae</taxon>
        <taxon>Caulobacter</taxon>
    </lineage>
</organism>
<gene>
    <name evidence="3" type="ORF">MZV50_20610</name>
</gene>
<evidence type="ECO:0000313" key="3">
    <source>
        <dbReference type="EMBL" id="USQ94938.1"/>
    </source>
</evidence>
<feature type="transmembrane region" description="Helical" evidence="1">
    <location>
        <begin position="90"/>
        <end position="111"/>
    </location>
</feature>
<feature type="transmembrane region" description="Helical" evidence="1">
    <location>
        <begin position="162"/>
        <end position="182"/>
    </location>
</feature>
<proteinExistence type="predicted"/>
<dbReference type="InterPro" id="IPR052529">
    <property type="entry name" value="Bact_Transport_Assoc"/>
</dbReference>
<keyword evidence="1" id="KW-1133">Transmembrane helix</keyword>
<name>A0ABY4ZQD9_9CAUL</name>
<dbReference type="Proteomes" id="UP001057520">
    <property type="component" value="Chromosome"/>
</dbReference>
<reference evidence="3 4" key="1">
    <citation type="submission" date="2022-04" db="EMBL/GenBank/DDBJ databases">
        <title>Genome sequence of soybean root-associated Caulobacter segnis RL271.</title>
        <authorList>
            <person name="Longley R."/>
            <person name="Bonito G."/>
            <person name="Trigodet F."/>
            <person name="Crosson S."/>
            <person name="Fiebig A."/>
        </authorList>
    </citation>
    <scope>NUCLEOTIDE SEQUENCE [LARGE SCALE GENOMIC DNA]</scope>
    <source>
        <strain evidence="3 4">RL271</strain>
    </source>
</reference>
<evidence type="ECO:0000256" key="1">
    <source>
        <dbReference type="SAM" id="Phobius"/>
    </source>
</evidence>
<keyword evidence="4" id="KW-1185">Reference proteome</keyword>
<dbReference type="PANTHER" id="PTHR30590">
    <property type="entry name" value="INNER MEMBRANE PROTEIN"/>
    <property type="match status" value="1"/>
</dbReference>
<accession>A0ABY4ZQD9</accession>
<dbReference type="InterPro" id="IPR007349">
    <property type="entry name" value="DUF418"/>
</dbReference>
<evidence type="ECO:0000313" key="4">
    <source>
        <dbReference type="Proteomes" id="UP001057520"/>
    </source>
</evidence>
<keyword evidence="1" id="KW-0472">Membrane</keyword>
<dbReference type="EMBL" id="CP096040">
    <property type="protein sequence ID" value="USQ94938.1"/>
    <property type="molecule type" value="Genomic_DNA"/>
</dbReference>